<dbReference type="GO" id="GO:0005739">
    <property type="term" value="C:mitochondrion"/>
    <property type="evidence" value="ECO:0007669"/>
    <property type="project" value="UniProtKB-SubCell"/>
</dbReference>
<keyword evidence="7 9" id="KW-0648">Protein biosynthesis</keyword>
<keyword evidence="9" id="KW-0496">Mitochondrion</keyword>
<keyword evidence="5 9" id="KW-0067">ATP-binding</keyword>
<dbReference type="Gene3D" id="3.30.54.20">
    <property type="match status" value="1"/>
</dbReference>
<dbReference type="InterPro" id="IPR003156">
    <property type="entry name" value="DHHA1_dom"/>
</dbReference>
<gene>
    <name evidence="11" type="ORF">HBR001_LOCUS8865</name>
</gene>
<dbReference type="GO" id="GO:0002161">
    <property type="term" value="F:aminoacyl-tRNA deacylase activity"/>
    <property type="evidence" value="ECO:0007669"/>
    <property type="project" value="TreeGrafter"/>
</dbReference>
<evidence type="ECO:0000256" key="3">
    <source>
        <dbReference type="ARBA" id="ARBA00022598"/>
    </source>
</evidence>
<reference evidence="11" key="1">
    <citation type="submission" date="2022-12" db="EMBL/GenBank/DDBJ databases">
        <authorList>
            <person name="Webb A."/>
        </authorList>
    </citation>
    <scope>NUCLEOTIDE SEQUENCE</scope>
    <source>
        <strain evidence="11">Hp1</strain>
    </source>
</reference>
<dbReference type="InterPro" id="IPR023033">
    <property type="entry name" value="Ala_tRNA_ligase_euk/bac"/>
</dbReference>
<proteinExistence type="inferred from homology"/>
<comment type="similarity">
    <text evidence="1">Belongs to the class-II aminoacyl-tRNA synthetase family. Alax-L subfamily.</text>
</comment>
<dbReference type="Proteomes" id="UP001162031">
    <property type="component" value="Unassembled WGS sequence"/>
</dbReference>
<dbReference type="GO" id="GO:0004813">
    <property type="term" value="F:alanine-tRNA ligase activity"/>
    <property type="evidence" value="ECO:0007669"/>
    <property type="project" value="UniProtKB-UniRule"/>
</dbReference>
<keyword evidence="3 9" id="KW-0436">Ligase</keyword>
<dbReference type="InterPro" id="IPR018162">
    <property type="entry name" value="Ala-tRNA-ligase_IIc_anticod-bd"/>
</dbReference>
<evidence type="ECO:0000256" key="6">
    <source>
        <dbReference type="ARBA" id="ARBA00022884"/>
    </source>
</evidence>
<dbReference type="InterPro" id="IPR012947">
    <property type="entry name" value="tRNA_SAD"/>
</dbReference>
<dbReference type="PANTHER" id="PTHR11777">
    <property type="entry name" value="ALANYL-TRNA SYNTHETASE"/>
    <property type="match status" value="1"/>
</dbReference>
<dbReference type="InterPro" id="IPR002318">
    <property type="entry name" value="Ala-tRNA-lgiase_IIc"/>
</dbReference>
<dbReference type="Gene3D" id="2.40.30.130">
    <property type="match status" value="1"/>
</dbReference>
<sequence>MMLRRRPCVRLPSRYSARASHASTSDEIRSCFLHFFEAQGHRVVPSASLVPPENDSSLLFVNAGMVPFKQAFLGLDGGAEARGFSRATSAQRCVRAGGKHNDLDQVGLTRRHHTMFEMLGNFSFGDYFKEQAIAMCWRFLTDELSLSADRLHVTVLKSDHETRHLWKQISGLPDHKIRELDERDNFWAMGDLGPCGPCSEVFYDLGDHMDDPDERFLELWNLVFMQFFRSKGTGKLQALPACSVDTGMGLERVASVLQGVPSNYHTDSFVPLLEEVASVLDARRLPTSRPSFIAAFEEENDPRKNVFGTGKEIQALRIISDHLRATYALLHDGVFPSNVGRGYVLRRIIRRAIRHAQQLGVHSGSDGTLASVAVPVWTKTSGFQQMRAIVLNEEKAFEKMLHDNQGVIEKVFSKSAATLSGADAFRLYDTYGIPLDITQVLAEEKGLTVDVEGYKTHVKNQKQRSSDCSLFPGQHRESSQYAKQSSAGPVKPLVSIFVGYEQLSVSDARILDSWPHSDDKGRASTGFSVILDRCPFYPEGGGQAGDRGRLVIHSADGTHRIGVVVENTTNLNEGAIALKCALPEDMAFADVAGLLFPADGSAPTVEAHVDSKFRSGCAVHHTATHLLQRALKAELGEHVTQAGSQVTSDRLRFDFAHFGALSVDEMASVEARVNQFAAAALDVRTVELTRGEAERSGAICNFGDKYGDVVRVVHVGDVGDIAEAGAAEGPVSSEFCGGTHVSNTREVFPFVLVSEGSVAAGTRRVEAVAGFAGAIHLQAKAQTLREVADHLSTTPAKVVERVTKMQKQVKQLESRAQALGDALATLPSTPFVEGPLFGTAGAPQVALHVLDVAGVGDVSKILKRRAEFLAKQTAPDMVLLLKLGSQIACSTSAASKVHAGEVLQQLVKPLGGRGGGNARFAQGSVPAELVPLEIARRVLNKADE</sequence>
<evidence type="ECO:0000256" key="1">
    <source>
        <dbReference type="ARBA" id="ARBA00008429"/>
    </source>
</evidence>
<dbReference type="SUPFAM" id="SSF55681">
    <property type="entry name" value="Class II aaRS and biotin synthetases"/>
    <property type="match status" value="1"/>
</dbReference>
<evidence type="ECO:0000256" key="4">
    <source>
        <dbReference type="ARBA" id="ARBA00022741"/>
    </source>
</evidence>
<dbReference type="InterPro" id="IPR018163">
    <property type="entry name" value="Thr/Ala-tRNA-synth_IIc_edit"/>
</dbReference>
<comment type="caution">
    <text evidence="11">The sequence shown here is derived from an EMBL/GenBank/DDBJ whole genome shotgun (WGS) entry which is preliminary data.</text>
</comment>
<evidence type="ECO:0000256" key="8">
    <source>
        <dbReference type="ARBA" id="ARBA00023146"/>
    </source>
</evidence>
<dbReference type="PROSITE" id="PS50860">
    <property type="entry name" value="AA_TRNA_LIGASE_II_ALA"/>
    <property type="match status" value="1"/>
</dbReference>
<dbReference type="NCBIfam" id="TIGR00344">
    <property type="entry name" value="alaS"/>
    <property type="match status" value="1"/>
</dbReference>
<dbReference type="Pfam" id="PF01411">
    <property type="entry name" value="tRNA-synt_2c"/>
    <property type="match status" value="1"/>
</dbReference>
<feature type="binding site" evidence="9">
    <location>
        <position position="740"/>
    </location>
    <ligand>
        <name>Zn(2+)</name>
        <dbReference type="ChEBI" id="CHEBI:29105"/>
    </ligand>
</feature>
<keyword evidence="9" id="KW-0963">Cytoplasm</keyword>
<evidence type="ECO:0000256" key="7">
    <source>
        <dbReference type="ARBA" id="ARBA00022917"/>
    </source>
</evidence>
<keyword evidence="9" id="KW-0862">Zinc</keyword>
<dbReference type="AlphaFoldDB" id="A0AAV0UZ27"/>
<evidence type="ECO:0000259" key="10">
    <source>
        <dbReference type="PROSITE" id="PS50860"/>
    </source>
</evidence>
<dbReference type="Gene3D" id="3.30.980.10">
    <property type="entry name" value="Threonyl-trna Synthetase, Chain A, domain 2"/>
    <property type="match status" value="1"/>
</dbReference>
<comment type="subcellular location">
    <subcellularLocation>
        <location evidence="9">Mitochondrion</location>
    </subcellularLocation>
    <subcellularLocation>
        <location evidence="9">Cytoplasm</location>
    </subcellularLocation>
</comment>
<dbReference type="Gene3D" id="3.30.930.10">
    <property type="entry name" value="Bira Bifunctional Protein, Domain 2"/>
    <property type="match status" value="1"/>
</dbReference>
<dbReference type="InterPro" id="IPR018165">
    <property type="entry name" value="Ala-tRNA-synth_IIc_core"/>
</dbReference>
<feature type="binding site" evidence="9">
    <location>
        <position position="736"/>
    </location>
    <ligand>
        <name>Zn(2+)</name>
        <dbReference type="ChEBI" id="CHEBI:29105"/>
    </ligand>
</feature>
<dbReference type="Pfam" id="PF07973">
    <property type="entry name" value="tRNA_SAD"/>
    <property type="match status" value="1"/>
</dbReference>
<dbReference type="FunFam" id="3.30.980.10:FF:000004">
    <property type="entry name" value="Alanine--tRNA ligase, cytoplasmic"/>
    <property type="match status" value="1"/>
</dbReference>
<dbReference type="SUPFAM" id="SSF55186">
    <property type="entry name" value="ThrRS/AlaRS common domain"/>
    <property type="match status" value="1"/>
</dbReference>
<dbReference type="InterPro" id="IPR009000">
    <property type="entry name" value="Transl_B-barrel_sf"/>
</dbReference>
<evidence type="ECO:0000256" key="9">
    <source>
        <dbReference type="HAMAP-Rule" id="MF_03133"/>
    </source>
</evidence>
<name>A0AAV0UZ27_HYABA</name>
<comment type="catalytic activity">
    <reaction evidence="9">
        <text>tRNA(Ala) + L-alanine + ATP = L-alanyl-tRNA(Ala) + AMP + diphosphate</text>
        <dbReference type="Rhea" id="RHEA:12540"/>
        <dbReference type="Rhea" id="RHEA-COMP:9657"/>
        <dbReference type="Rhea" id="RHEA-COMP:9923"/>
        <dbReference type="ChEBI" id="CHEBI:30616"/>
        <dbReference type="ChEBI" id="CHEBI:33019"/>
        <dbReference type="ChEBI" id="CHEBI:57972"/>
        <dbReference type="ChEBI" id="CHEBI:78442"/>
        <dbReference type="ChEBI" id="CHEBI:78497"/>
        <dbReference type="ChEBI" id="CHEBI:456215"/>
        <dbReference type="EC" id="6.1.1.7"/>
    </reaction>
</comment>
<evidence type="ECO:0000256" key="2">
    <source>
        <dbReference type="ARBA" id="ARBA00022555"/>
    </source>
</evidence>
<dbReference type="EC" id="6.1.1.7" evidence="9"/>
<keyword evidence="12" id="KW-1185">Reference proteome</keyword>
<comment type="domain">
    <text evidence="9">Consists of three domains; the N-terminal catalytic domain, the editing domain and the C-terminal C-Ala domain. The editing domain removes incorrectly charged amino acids, while the C-Ala domain, along with tRNA(Ala), serves as a bridge to cooperatively bring together the editing and aminoacylation centers thus stimulating deacylation of misacylated tRNAs.</text>
</comment>
<dbReference type="CDD" id="cd00673">
    <property type="entry name" value="AlaRS_core"/>
    <property type="match status" value="1"/>
</dbReference>
<evidence type="ECO:0000313" key="11">
    <source>
        <dbReference type="EMBL" id="CAI5742207.1"/>
    </source>
</evidence>
<dbReference type="InterPro" id="IPR050058">
    <property type="entry name" value="Ala-tRNA_ligase"/>
</dbReference>
<dbReference type="SMART" id="SM00863">
    <property type="entry name" value="tRNA_SAD"/>
    <property type="match status" value="1"/>
</dbReference>
<feature type="binding site" evidence="9">
    <location>
        <position position="625"/>
    </location>
    <ligand>
        <name>Zn(2+)</name>
        <dbReference type="ChEBI" id="CHEBI:29105"/>
    </ligand>
</feature>
<dbReference type="InterPro" id="IPR018164">
    <property type="entry name" value="Ala-tRNA-synth_IIc_N"/>
</dbReference>
<keyword evidence="9" id="KW-0479">Metal-binding</keyword>
<dbReference type="Pfam" id="PF02272">
    <property type="entry name" value="DHHA1"/>
    <property type="match status" value="1"/>
</dbReference>
<dbReference type="SUPFAM" id="SSF101353">
    <property type="entry name" value="Putative anticodon-binding domain of alanyl-tRNA synthetase (AlaRS)"/>
    <property type="match status" value="1"/>
</dbReference>
<comment type="subunit">
    <text evidence="9">Monomer.</text>
</comment>
<dbReference type="Gene3D" id="3.10.310.40">
    <property type="match status" value="1"/>
</dbReference>
<evidence type="ECO:0000313" key="12">
    <source>
        <dbReference type="Proteomes" id="UP001162031"/>
    </source>
</evidence>
<feature type="binding site" evidence="9">
    <location>
        <position position="621"/>
    </location>
    <ligand>
        <name>Zn(2+)</name>
        <dbReference type="ChEBI" id="CHEBI:29105"/>
    </ligand>
</feature>
<dbReference type="PRINTS" id="PR00980">
    <property type="entry name" value="TRNASYNTHALA"/>
</dbReference>
<dbReference type="GO" id="GO:0005524">
    <property type="term" value="F:ATP binding"/>
    <property type="evidence" value="ECO:0007669"/>
    <property type="project" value="UniProtKB-UniRule"/>
</dbReference>
<feature type="domain" description="Alanyl-transfer RNA synthetases family profile" evidence="10">
    <location>
        <begin position="23"/>
        <end position="779"/>
    </location>
</feature>
<dbReference type="FunFam" id="3.30.930.10:FF:000004">
    <property type="entry name" value="Alanine--tRNA ligase"/>
    <property type="match status" value="1"/>
</dbReference>
<dbReference type="GO" id="GO:0070143">
    <property type="term" value="P:mitochondrial alanyl-tRNA aminoacylation"/>
    <property type="evidence" value="ECO:0007669"/>
    <property type="project" value="UniProtKB-UniRule"/>
</dbReference>
<keyword evidence="6 9" id="KW-0694">RNA-binding</keyword>
<keyword evidence="8 9" id="KW-0030">Aminoacyl-tRNA synthetase</keyword>
<keyword evidence="4 9" id="KW-0547">Nucleotide-binding</keyword>
<dbReference type="HAMAP" id="MF_00036_B">
    <property type="entry name" value="Ala_tRNA_synth_B"/>
    <property type="match status" value="1"/>
</dbReference>
<dbReference type="SUPFAM" id="SSF50447">
    <property type="entry name" value="Translation proteins"/>
    <property type="match status" value="1"/>
</dbReference>
<comment type="function">
    <text evidence="9">Catalyzes the attachment of alanine to tRNA(Ala) in a two-step reaction: alanine is first activated by ATP to form Ala-AMP and then transferred to the acceptor end of tRNA(Ala). Also edits incorrectly charged tRNA(Ala) via its editing domain.</text>
</comment>
<keyword evidence="2 9" id="KW-0820">tRNA-binding</keyword>
<organism evidence="11 12">
    <name type="scientific">Hyaloperonospora brassicae</name>
    <name type="common">Brassica downy mildew</name>
    <name type="synonym">Peronospora brassicae</name>
    <dbReference type="NCBI Taxonomy" id="162125"/>
    <lineage>
        <taxon>Eukaryota</taxon>
        <taxon>Sar</taxon>
        <taxon>Stramenopiles</taxon>
        <taxon>Oomycota</taxon>
        <taxon>Peronosporomycetes</taxon>
        <taxon>Peronosporales</taxon>
        <taxon>Peronosporaceae</taxon>
        <taxon>Hyaloperonospora</taxon>
    </lineage>
</organism>
<evidence type="ECO:0000256" key="5">
    <source>
        <dbReference type="ARBA" id="ARBA00022840"/>
    </source>
</evidence>
<protein>
    <recommendedName>
        <fullName evidence="9">Alanine--tRNA ligase</fullName>
        <ecNumber evidence="9">6.1.1.7</ecNumber>
    </recommendedName>
    <alternativeName>
        <fullName evidence="9">Alanyl-tRNA synthetase</fullName>
        <shortName evidence="9">AlaRS</shortName>
    </alternativeName>
</protein>
<dbReference type="EMBL" id="CANTFL010001465">
    <property type="protein sequence ID" value="CAI5742207.1"/>
    <property type="molecule type" value="Genomic_DNA"/>
</dbReference>
<dbReference type="PANTHER" id="PTHR11777:SF9">
    <property type="entry name" value="ALANINE--TRNA LIGASE, CYTOPLASMIC"/>
    <property type="match status" value="1"/>
</dbReference>
<dbReference type="GO" id="GO:0008270">
    <property type="term" value="F:zinc ion binding"/>
    <property type="evidence" value="ECO:0007669"/>
    <property type="project" value="UniProtKB-UniRule"/>
</dbReference>
<accession>A0AAV0UZ27</accession>
<dbReference type="InterPro" id="IPR045864">
    <property type="entry name" value="aa-tRNA-synth_II/BPL/LPL"/>
</dbReference>
<comment type="cofactor">
    <cofactor evidence="9">
        <name>Zn(2+)</name>
        <dbReference type="ChEBI" id="CHEBI:29105"/>
    </cofactor>
    <text evidence="9">Binds 1 zinc ion per subunit.</text>
</comment>
<dbReference type="Gene3D" id="6.10.250.550">
    <property type="match status" value="1"/>
</dbReference>
<dbReference type="GO" id="GO:0000049">
    <property type="term" value="F:tRNA binding"/>
    <property type="evidence" value="ECO:0007669"/>
    <property type="project" value="UniProtKB-KW"/>
</dbReference>